<evidence type="ECO:0000259" key="1">
    <source>
        <dbReference type="PROSITE" id="PS50853"/>
    </source>
</evidence>
<sequence length="1020" mass="108721">MRNASFSLTCGKFNTFGYMTVLLLTMSFSKTLFAGQMGADKPSQAEVIQKTKKLQIPFIANMGQTDERVEFYANTFGGTVFVTKDGEIVYSLPGRDEGQETRFCGLRSGVRKTGYGPQVNGNVIQPKSKIFDLFLISCFDPIPKIVSQNADYTFSQSKIQTPKSEIRGLALKETLIGGKVNKIKGEGKAITKVNYFKRKDASRWKTNISTYEVINLGEVYKGIDLKLRAYGNNVEKLFYVKPGASPDQIKISLSGINSSNPLSLKGDTGGLKVNEDGELVVETELGPVKFTKPVAYQEIDGKRVDVAVEYRIQHTEANLSNPKSEVQNPQSEYGFKVASYDKTKELIIDPLLASTYLGESQWDSVHSIAIDSDGNIYVTGSTASLNFPITLGVYDTSFNGTGDVFISKLNWNLTSILASTFLGGSRSDSASSITIDSSGDIYVAGYTWSSDFPTTPGTYDSSYNNSGYYDIFVSKLKGDLSSLLASTYLGGSAYNYGNAIAIDPSGNVYVTGGTLSSDFPISTDAYDTSFDGGSDIFISKFNSGLTTLLASTYLGGSSNESAYSMTIDLDGNIYVAGDTQSSDFPTSTTAYDTSFNGSNDVFIAKLSRDLTRLLASTYLGSSSGDTAHSITMTSGKSNNVYVTGLAGSADFPITTDTYDTSFNGNGDVFVSRLSDDLTTLLASTFLGGSSSDYANAIAIDSSGNVYVTGLTESSNFPTTLDASFGAYDIFFNGSADAFVSKFSGNLANLIASTFLGGYSEEQSFAIAMNSGDNVYVTGSTASMNFPTTIDAYDTSHSYEGLDAFISFFDSNLSASPPNVITGFASNVTYDSALLNGTVNANGLAATSWYEYGTTSGSYSSTSSTQTVSGLSDTSVSINISGLSALTIYYYRIVAQSSTGITYGSENNFKTAILPTPTPSPTPCEVANIVTSPKTLKLGREETGKITVLVTCADGSPVVNTVTATVKSGKKRISVTPLSQDTDTNGEAVFTITATQKAGKTKVEFESAGLKTIVTVKVKNK</sequence>
<accession>A0ABQ0JZ94</accession>
<organism evidence="2 3">
    <name type="scientific">Candidatus Brocadia sinica JPN1</name>
    <dbReference type="NCBI Taxonomy" id="1197129"/>
    <lineage>
        <taxon>Bacteria</taxon>
        <taxon>Pseudomonadati</taxon>
        <taxon>Planctomycetota</taxon>
        <taxon>Candidatus Brocadiia</taxon>
        <taxon>Candidatus Brocadiales</taxon>
        <taxon>Candidatus Brocadiaceae</taxon>
        <taxon>Candidatus Brocadia</taxon>
    </lineage>
</organism>
<gene>
    <name evidence="2" type="ORF">BROSI_A2531</name>
</gene>
<dbReference type="InterPro" id="IPR008964">
    <property type="entry name" value="Invasin/intimin_cell_adhesion"/>
</dbReference>
<reference evidence="3" key="1">
    <citation type="journal article" date="2015" name="Genome Announc.">
        <title>Draft Genome Sequence of an Anaerobic Ammonium-Oxidizing Bacterium, "Candidatus Brocadia sinica".</title>
        <authorList>
            <person name="Oshiki M."/>
            <person name="Shinyako-Hata K."/>
            <person name="Satoh H."/>
            <person name="Okabe S."/>
        </authorList>
    </citation>
    <scope>NUCLEOTIDE SEQUENCE [LARGE SCALE GENOMIC DNA]</scope>
    <source>
        <strain evidence="3">JPN1</strain>
    </source>
</reference>
<proteinExistence type="predicted"/>
<dbReference type="SUPFAM" id="SSF63829">
    <property type="entry name" value="Calcium-dependent phosphotriesterase"/>
    <property type="match status" value="1"/>
</dbReference>
<dbReference type="PANTHER" id="PTHR35580">
    <property type="entry name" value="CELL SURFACE GLYCOPROTEIN (S-LAYER PROTEIN)-LIKE PROTEIN"/>
    <property type="match status" value="1"/>
</dbReference>
<dbReference type="EMBL" id="BAFN01000001">
    <property type="protein sequence ID" value="GAN33996.1"/>
    <property type="molecule type" value="Genomic_DNA"/>
</dbReference>
<dbReference type="Pfam" id="PF25778">
    <property type="entry name" value="DUF7948"/>
    <property type="match status" value="1"/>
</dbReference>
<dbReference type="RefSeq" id="WP_052564051.1">
    <property type="nucleotide sequence ID" value="NZ_BAFN01000001.1"/>
</dbReference>
<evidence type="ECO:0000313" key="2">
    <source>
        <dbReference type="EMBL" id="GAN33996.1"/>
    </source>
</evidence>
<feature type="domain" description="Fibronectin type-III" evidence="1">
    <location>
        <begin position="816"/>
        <end position="918"/>
    </location>
</feature>
<comment type="caution">
    <text evidence="2">The sequence shown here is derived from an EMBL/GenBank/DDBJ whole genome shotgun (WGS) entry which is preliminary data.</text>
</comment>
<name>A0ABQ0JZ94_9BACT</name>
<dbReference type="InterPro" id="IPR057708">
    <property type="entry name" value="DUF7948"/>
</dbReference>
<dbReference type="Gene3D" id="2.120.10.30">
    <property type="entry name" value="TolB, C-terminal domain"/>
    <property type="match status" value="1"/>
</dbReference>
<dbReference type="SUPFAM" id="SSF49373">
    <property type="entry name" value="Invasin/intimin cell-adhesion fragments"/>
    <property type="match status" value="1"/>
</dbReference>
<dbReference type="Proteomes" id="UP000032309">
    <property type="component" value="Unassembled WGS sequence"/>
</dbReference>
<dbReference type="InterPro" id="IPR052918">
    <property type="entry name" value="Motility_Chemotaxis_Reg"/>
</dbReference>
<dbReference type="InterPro" id="IPR011042">
    <property type="entry name" value="6-blade_b-propeller_TolB-like"/>
</dbReference>
<keyword evidence="3" id="KW-1185">Reference proteome</keyword>
<dbReference type="Pfam" id="PF06739">
    <property type="entry name" value="SBBP"/>
    <property type="match status" value="5"/>
</dbReference>
<evidence type="ECO:0000313" key="3">
    <source>
        <dbReference type="Proteomes" id="UP000032309"/>
    </source>
</evidence>
<dbReference type="InterPro" id="IPR010620">
    <property type="entry name" value="SBBP_repeat"/>
</dbReference>
<dbReference type="PROSITE" id="PS50853">
    <property type="entry name" value="FN3"/>
    <property type="match status" value="1"/>
</dbReference>
<dbReference type="PANTHER" id="PTHR35580:SF1">
    <property type="entry name" value="PHYTASE-LIKE DOMAIN-CONTAINING PROTEIN"/>
    <property type="match status" value="1"/>
</dbReference>
<dbReference type="InterPro" id="IPR003961">
    <property type="entry name" value="FN3_dom"/>
</dbReference>
<protein>
    <submittedName>
        <fullName evidence="2">Protein with FOG domain and PKD repeat</fullName>
    </submittedName>
</protein>